<dbReference type="EMBL" id="CP019791">
    <property type="protein sequence ID" value="AQT68528.1"/>
    <property type="molecule type" value="Genomic_DNA"/>
</dbReference>
<dbReference type="KEGG" id="alus:STSP2_01693"/>
<accession>A0A1U9NLB7</accession>
<dbReference type="Proteomes" id="UP000189674">
    <property type="component" value="Chromosome"/>
</dbReference>
<gene>
    <name evidence="1" type="ORF">STSP2_01693</name>
</gene>
<dbReference type="InterPro" id="IPR012902">
    <property type="entry name" value="N_methyl_site"/>
</dbReference>
<dbReference type="RefSeq" id="WP_146661598.1">
    <property type="nucleotide sequence ID" value="NZ_CP019791.1"/>
</dbReference>
<keyword evidence="2" id="KW-1185">Reference proteome</keyword>
<reference evidence="2" key="1">
    <citation type="submission" date="2017-02" db="EMBL/GenBank/DDBJ databases">
        <title>Comparative genomics and description of representatives of a novel lineage of planctomycetes thriving in anoxic sediments.</title>
        <authorList>
            <person name="Spring S."/>
            <person name="Bunk B."/>
            <person name="Sproer C."/>
        </authorList>
    </citation>
    <scope>NUCLEOTIDE SEQUENCE [LARGE SCALE GENOMIC DNA]</scope>
    <source>
        <strain evidence="2">ST-NAGAB-D1</strain>
    </source>
</reference>
<evidence type="ECO:0000313" key="1">
    <source>
        <dbReference type="EMBL" id="AQT68528.1"/>
    </source>
</evidence>
<dbReference type="SUPFAM" id="SSF54523">
    <property type="entry name" value="Pili subunits"/>
    <property type="match status" value="1"/>
</dbReference>
<dbReference type="AlphaFoldDB" id="A0A1U9NLB7"/>
<protein>
    <submittedName>
        <fullName evidence="1">Type II secretory pathway, component PulJ</fullName>
    </submittedName>
</protein>
<dbReference type="STRING" id="1936003.STSP2_01693"/>
<sequence length="389" mass="41542">MRKGFTIIELMLAMALLLALLVGSGVVFSEAIKAHRAAKATSEVSSKLRAITQQLEADFRGLQETGEVAVAWQAVPLDHDGDGTTDEYVRLDRIMFFADGDFATYGTWRTDTTSTDGQMLNGNLARVCYALASDPGGNSAIDLMPQNRILARSQHLYTAMTVYDKNDNPVDFPDPSGGTLQGATVPFSVPNSFFEFDALTMSGWLNLTFSATGASDKSDLLAQIFAIDLMGSSGDEGGLIVSPNSTVDLFGNATPDGAPVGLHQLLSQGVSEFRVQAWSEVAQGWYPQIDPSGEWDFGDDYSDRFVDAGGSPLDPTLGISSADSPVVLYQPGGTYFTVSGAGAADASTGTLALQEAPGLGRALKFTFTIHDENGFFENGKRFSYIVELN</sequence>
<organism evidence="1 2">
    <name type="scientific">Anaerohalosphaera lusitana</name>
    <dbReference type="NCBI Taxonomy" id="1936003"/>
    <lineage>
        <taxon>Bacteria</taxon>
        <taxon>Pseudomonadati</taxon>
        <taxon>Planctomycetota</taxon>
        <taxon>Phycisphaerae</taxon>
        <taxon>Sedimentisphaerales</taxon>
        <taxon>Anaerohalosphaeraceae</taxon>
        <taxon>Anaerohalosphaera</taxon>
    </lineage>
</organism>
<evidence type="ECO:0000313" key="2">
    <source>
        <dbReference type="Proteomes" id="UP000189674"/>
    </source>
</evidence>
<dbReference type="OrthoDB" id="9886090at2"/>
<proteinExistence type="predicted"/>
<dbReference type="NCBIfam" id="TIGR02532">
    <property type="entry name" value="IV_pilin_GFxxxE"/>
    <property type="match status" value="1"/>
</dbReference>
<dbReference type="InterPro" id="IPR045584">
    <property type="entry name" value="Pilin-like"/>
</dbReference>
<dbReference type="Pfam" id="PF07963">
    <property type="entry name" value="N_methyl"/>
    <property type="match status" value="1"/>
</dbReference>
<name>A0A1U9NLB7_9BACT</name>